<accession>A0AA37W110</accession>
<feature type="domain" description="CYTH" evidence="1">
    <location>
        <begin position="3"/>
        <end position="204"/>
    </location>
</feature>
<evidence type="ECO:0000313" key="3">
    <source>
        <dbReference type="EMBL" id="GLP95682.1"/>
    </source>
</evidence>
<reference evidence="3" key="1">
    <citation type="journal article" date="2014" name="Int. J. Syst. Evol. Microbiol.">
        <title>Complete genome sequence of Corynebacterium casei LMG S-19264T (=DSM 44701T), isolated from a smear-ripened cheese.</title>
        <authorList>
            <consortium name="US DOE Joint Genome Institute (JGI-PGF)"/>
            <person name="Walter F."/>
            <person name="Albersmeier A."/>
            <person name="Kalinowski J."/>
            <person name="Ruckert C."/>
        </authorList>
    </citation>
    <scope>NUCLEOTIDE SEQUENCE</scope>
    <source>
        <strain evidence="3">NBRC 101628</strain>
    </source>
</reference>
<feature type="domain" description="CHAD" evidence="2">
    <location>
        <begin position="220"/>
        <end position="465"/>
    </location>
</feature>
<proteinExistence type="predicted"/>
<dbReference type="Gene3D" id="1.40.20.10">
    <property type="entry name" value="CHAD domain"/>
    <property type="match status" value="1"/>
</dbReference>
<name>A0AA37W110_9GAMM</name>
<dbReference type="Pfam" id="PF01928">
    <property type="entry name" value="CYTH"/>
    <property type="match status" value="1"/>
</dbReference>
<dbReference type="GO" id="GO:0046872">
    <property type="term" value="F:metal ion binding"/>
    <property type="evidence" value="ECO:0007669"/>
    <property type="project" value="TreeGrafter"/>
</dbReference>
<dbReference type="SMART" id="SM01118">
    <property type="entry name" value="CYTH"/>
    <property type="match status" value="1"/>
</dbReference>
<dbReference type="InterPro" id="IPR039013">
    <property type="entry name" value="YgiF"/>
</dbReference>
<dbReference type="CDD" id="cd07756">
    <property type="entry name" value="CYTH-like_Pase_CHAD"/>
    <property type="match status" value="1"/>
</dbReference>
<protein>
    <submittedName>
        <fullName evidence="3">Adenylate cyclase</fullName>
    </submittedName>
</protein>
<dbReference type="Gene3D" id="2.40.320.10">
    <property type="entry name" value="Hypothetical Protein Pfu-838710-001"/>
    <property type="match status" value="1"/>
</dbReference>
<keyword evidence="4" id="KW-1185">Reference proteome</keyword>
<evidence type="ECO:0000259" key="1">
    <source>
        <dbReference type="PROSITE" id="PS51707"/>
    </source>
</evidence>
<dbReference type="PANTHER" id="PTHR39569">
    <property type="entry name" value="INORGANIC TRIPHOSPHATASE"/>
    <property type="match status" value="1"/>
</dbReference>
<dbReference type="GO" id="GO:0050355">
    <property type="term" value="F:inorganic triphosphate phosphatase activity"/>
    <property type="evidence" value="ECO:0007669"/>
    <property type="project" value="InterPro"/>
</dbReference>
<dbReference type="PROSITE" id="PS51707">
    <property type="entry name" value="CYTH"/>
    <property type="match status" value="1"/>
</dbReference>
<dbReference type="EMBL" id="BSNC01000003">
    <property type="protein sequence ID" value="GLP95682.1"/>
    <property type="molecule type" value="Genomic_DNA"/>
</dbReference>
<dbReference type="InterPro" id="IPR038186">
    <property type="entry name" value="CHAD_dom_sf"/>
</dbReference>
<dbReference type="InterPro" id="IPR033469">
    <property type="entry name" value="CYTH-like_dom_sf"/>
</dbReference>
<reference evidence="3" key="2">
    <citation type="submission" date="2023-01" db="EMBL/GenBank/DDBJ databases">
        <title>Draft genome sequence of Paraferrimonas sedimenticola strain NBRC 101628.</title>
        <authorList>
            <person name="Sun Q."/>
            <person name="Mori K."/>
        </authorList>
    </citation>
    <scope>NUCLEOTIDE SEQUENCE</scope>
    <source>
        <strain evidence="3">NBRC 101628</strain>
    </source>
</reference>
<dbReference type="AlphaFoldDB" id="A0AA37W110"/>
<dbReference type="RefSeq" id="WP_095505672.1">
    <property type="nucleotide sequence ID" value="NZ_BSNC01000003.1"/>
</dbReference>
<dbReference type="InterPro" id="IPR007899">
    <property type="entry name" value="CHAD_dom"/>
</dbReference>
<dbReference type="Proteomes" id="UP001161422">
    <property type="component" value="Unassembled WGS sequence"/>
</dbReference>
<dbReference type="SUPFAM" id="SSF55154">
    <property type="entry name" value="CYTH-like phosphatases"/>
    <property type="match status" value="1"/>
</dbReference>
<sequence length="487" mass="55340">MSQTEVELKLLVKPEHANELNQIAPRLGQLQQQTRQHLRNTYFDTPELQLRRWNMGLRVRKGPDFCEQTLKTAGQVQGGLHSRPEYNVSIEQNIPNLSLFPDEIWPADSQLETVQSELTALFSTDFDRQLWLLEAEQQQIEMCLDQGEIQAQTATSPISELELELVDGEPSILFDIAMQIAECIPVRLGRESKAKRGYQMAAQASDALLNDLDYIQLNPELSPAKAFQTLLMAGLERWQTLELMLESNPSPSLWHHLRVSLRMIRLVMKQFNQLTDAFENAFAQLEKHLGFVDQAAAIEQALGINSRSLRKVADADAINQVLEARLEALGLSQKLSQITSELSYGQLQLHLLQLASMGEIHTDTQDLRDHATRFQAESWQMVQQLMPVNTDLDKQDYLEFAAPLEKSLLVGVSYGELYGHAGRDDFRLPWNDMAAGIAELACYQEIRGAAAQLEIDIESWLARKEDSLVFAMEQSRRNALLQTPYWQ</sequence>
<evidence type="ECO:0000259" key="2">
    <source>
        <dbReference type="PROSITE" id="PS51708"/>
    </source>
</evidence>
<dbReference type="PROSITE" id="PS51708">
    <property type="entry name" value="CHAD"/>
    <property type="match status" value="1"/>
</dbReference>
<evidence type="ECO:0000313" key="4">
    <source>
        <dbReference type="Proteomes" id="UP001161422"/>
    </source>
</evidence>
<dbReference type="InterPro" id="IPR023577">
    <property type="entry name" value="CYTH_domain"/>
</dbReference>
<dbReference type="PANTHER" id="PTHR39569:SF1">
    <property type="entry name" value="INORGANIC TRIPHOSPHATASE"/>
    <property type="match status" value="1"/>
</dbReference>
<gene>
    <name evidence="3" type="primary">ygiF</name>
    <name evidence="3" type="ORF">GCM10007895_09880</name>
</gene>
<comment type="caution">
    <text evidence="3">The sequence shown here is derived from an EMBL/GenBank/DDBJ whole genome shotgun (WGS) entry which is preliminary data.</text>
</comment>
<organism evidence="3 4">
    <name type="scientific">Paraferrimonas sedimenticola</name>
    <dbReference type="NCBI Taxonomy" id="375674"/>
    <lineage>
        <taxon>Bacteria</taxon>
        <taxon>Pseudomonadati</taxon>
        <taxon>Pseudomonadota</taxon>
        <taxon>Gammaproteobacteria</taxon>
        <taxon>Alteromonadales</taxon>
        <taxon>Ferrimonadaceae</taxon>
        <taxon>Paraferrimonas</taxon>
    </lineage>
</organism>